<dbReference type="EMBL" id="LYPA01000032">
    <property type="protein sequence ID" value="OBR67672.1"/>
    <property type="molecule type" value="Genomic_DNA"/>
</dbReference>
<evidence type="ECO:0000256" key="1">
    <source>
        <dbReference type="ARBA" id="ARBA00004496"/>
    </source>
</evidence>
<dbReference type="OrthoDB" id="95460at2"/>
<keyword evidence="4" id="KW-0762">Sugar transport</keyword>
<evidence type="ECO:0000256" key="5">
    <source>
        <dbReference type="ARBA" id="ARBA00022679"/>
    </source>
</evidence>
<dbReference type="GO" id="GO:0005737">
    <property type="term" value="C:cytoplasm"/>
    <property type="evidence" value="ECO:0007669"/>
    <property type="project" value="UniProtKB-SubCell"/>
</dbReference>
<name>A0A1A5YPZ1_9BACL</name>
<evidence type="ECO:0000313" key="8">
    <source>
        <dbReference type="EMBL" id="OBR67672.1"/>
    </source>
</evidence>
<evidence type="ECO:0000256" key="3">
    <source>
        <dbReference type="ARBA" id="ARBA00022553"/>
    </source>
</evidence>
<dbReference type="CDD" id="cd00211">
    <property type="entry name" value="PTS_IIA_fru"/>
    <property type="match status" value="1"/>
</dbReference>
<proteinExistence type="predicted"/>
<evidence type="ECO:0000256" key="2">
    <source>
        <dbReference type="ARBA" id="ARBA00022448"/>
    </source>
</evidence>
<comment type="caution">
    <text evidence="8">The sequence shown here is derived from an EMBL/GenBank/DDBJ whole genome shotgun (WGS) entry which is preliminary data.</text>
</comment>
<sequence>MNILQLLNEQSIQIPLKAGDKNEIIGEMVRSLEAAGVVTDKAAFLEAVLARENTGSTGIGFQVAIPHGKSAGVAQAGIAFAKLASPVDWQSLDGQPVQAVFMIAVPEAAAGNDHLKILISLSRKLIDDDFRSSLLAVSDAEQLKQLLATI</sequence>
<evidence type="ECO:0000259" key="7">
    <source>
        <dbReference type="PROSITE" id="PS51094"/>
    </source>
</evidence>
<dbReference type="SUPFAM" id="SSF55804">
    <property type="entry name" value="Phoshotransferase/anion transport protein"/>
    <property type="match status" value="1"/>
</dbReference>
<feature type="domain" description="PTS EIIA type-2" evidence="7">
    <location>
        <begin position="5"/>
        <end position="150"/>
    </location>
</feature>
<dbReference type="NCBIfam" id="TIGR00848">
    <property type="entry name" value="fruA"/>
    <property type="match status" value="1"/>
</dbReference>
<organism evidence="8 9">
    <name type="scientific">Paenibacillus oryzae</name>
    <dbReference type="NCBI Taxonomy" id="1844972"/>
    <lineage>
        <taxon>Bacteria</taxon>
        <taxon>Bacillati</taxon>
        <taxon>Bacillota</taxon>
        <taxon>Bacilli</taxon>
        <taxon>Bacillales</taxon>
        <taxon>Paenibacillaceae</taxon>
        <taxon>Paenibacillus</taxon>
    </lineage>
</organism>
<dbReference type="PROSITE" id="PS51094">
    <property type="entry name" value="PTS_EIIA_TYPE_2"/>
    <property type="match status" value="1"/>
</dbReference>
<dbReference type="InterPro" id="IPR002178">
    <property type="entry name" value="PTS_EIIA_type-2_dom"/>
</dbReference>
<dbReference type="RefSeq" id="WP_068680571.1">
    <property type="nucleotide sequence ID" value="NZ_LYPA01000032.1"/>
</dbReference>
<evidence type="ECO:0000256" key="6">
    <source>
        <dbReference type="ARBA" id="ARBA00022683"/>
    </source>
</evidence>
<dbReference type="InterPro" id="IPR051541">
    <property type="entry name" value="PTS_SugarTrans_NitroReg"/>
</dbReference>
<reference evidence="8 9" key="1">
    <citation type="submission" date="2016-05" db="EMBL/GenBank/DDBJ databases">
        <title>Paenibacillus oryzae. sp. nov., isolated from the rice root.</title>
        <authorList>
            <person name="Zhang J."/>
            <person name="Zhang X."/>
        </authorList>
    </citation>
    <scope>NUCLEOTIDE SEQUENCE [LARGE SCALE GENOMIC DNA]</scope>
    <source>
        <strain evidence="8 9">1DrF-4</strain>
    </source>
</reference>
<dbReference type="Pfam" id="PF00359">
    <property type="entry name" value="PTS_EIIA_2"/>
    <property type="match status" value="1"/>
</dbReference>
<keyword evidence="6" id="KW-0598">Phosphotransferase system</keyword>
<dbReference type="GO" id="GO:0008982">
    <property type="term" value="F:protein-N(PI)-phosphohistidine-sugar phosphotransferase activity"/>
    <property type="evidence" value="ECO:0007669"/>
    <property type="project" value="InterPro"/>
</dbReference>
<dbReference type="PANTHER" id="PTHR47738:SF2">
    <property type="entry name" value="PTS SYSTEM FRUCTOSE-LIKE EIIA COMPONENT"/>
    <property type="match status" value="1"/>
</dbReference>
<evidence type="ECO:0000313" key="9">
    <source>
        <dbReference type="Proteomes" id="UP000092024"/>
    </source>
</evidence>
<dbReference type="AlphaFoldDB" id="A0A1A5YPZ1"/>
<dbReference type="FunFam" id="3.40.930.10:FF:000009">
    <property type="entry name" value="PTS system, fructose specific IIABC component"/>
    <property type="match status" value="1"/>
</dbReference>
<dbReference type="InterPro" id="IPR004715">
    <property type="entry name" value="PTS_IIA_fruc"/>
</dbReference>
<dbReference type="Gene3D" id="3.40.930.10">
    <property type="entry name" value="Mannitol-specific EII, Chain A"/>
    <property type="match status" value="1"/>
</dbReference>
<dbReference type="InterPro" id="IPR016152">
    <property type="entry name" value="PTrfase/Anion_transptr"/>
</dbReference>
<protein>
    <submittedName>
        <fullName evidence="8">PTS fructose transporter subunit IIA</fullName>
    </submittedName>
</protein>
<keyword evidence="9" id="KW-1185">Reference proteome</keyword>
<dbReference type="PROSITE" id="PS00372">
    <property type="entry name" value="PTS_EIIA_TYPE_2_HIS"/>
    <property type="match status" value="1"/>
</dbReference>
<dbReference type="GO" id="GO:0009401">
    <property type="term" value="P:phosphoenolpyruvate-dependent sugar phosphotransferase system"/>
    <property type="evidence" value="ECO:0007669"/>
    <property type="project" value="UniProtKB-KW"/>
</dbReference>
<dbReference type="STRING" id="1844972.A7K91_22625"/>
<dbReference type="PANTHER" id="PTHR47738">
    <property type="entry name" value="PTS SYSTEM FRUCTOSE-LIKE EIIA COMPONENT-RELATED"/>
    <property type="match status" value="1"/>
</dbReference>
<dbReference type="Proteomes" id="UP000092024">
    <property type="component" value="Unassembled WGS sequence"/>
</dbReference>
<gene>
    <name evidence="8" type="ORF">A7K91_22625</name>
</gene>
<keyword evidence="3" id="KW-0597">Phosphoprotein</keyword>
<evidence type="ECO:0000256" key="4">
    <source>
        <dbReference type="ARBA" id="ARBA00022597"/>
    </source>
</evidence>
<comment type="subcellular location">
    <subcellularLocation>
        <location evidence="1">Cytoplasm</location>
    </subcellularLocation>
</comment>
<keyword evidence="2" id="KW-0813">Transport</keyword>
<accession>A0A1A5YPZ1</accession>
<dbReference type="GO" id="GO:0016020">
    <property type="term" value="C:membrane"/>
    <property type="evidence" value="ECO:0007669"/>
    <property type="project" value="InterPro"/>
</dbReference>
<keyword evidence="5" id="KW-0808">Transferase</keyword>